<gene>
    <name evidence="1" type="ORF">HYT40_00740</name>
</gene>
<dbReference type="Proteomes" id="UP000724148">
    <property type="component" value="Unassembled WGS sequence"/>
</dbReference>
<dbReference type="EMBL" id="JACOZA010000018">
    <property type="protein sequence ID" value="MBI2096673.1"/>
    <property type="molecule type" value="Genomic_DNA"/>
</dbReference>
<name>A0A931SDG2_9BACT</name>
<evidence type="ECO:0000313" key="1">
    <source>
        <dbReference type="EMBL" id="MBI2096673.1"/>
    </source>
</evidence>
<proteinExistence type="predicted"/>
<accession>A0A931SDG2</accession>
<evidence type="ECO:0000313" key="2">
    <source>
        <dbReference type="Proteomes" id="UP000724148"/>
    </source>
</evidence>
<dbReference type="AlphaFoldDB" id="A0A931SDG2"/>
<sequence>MEASMDGIPPDVPEKVRIDERTYMPESLAVGLPGSFENWASFKVGDVIRVDFWWADRSHNLNDFEVLGVEQDGDIITLKGTLKSGVAEIKFNKEDPLTARIAFRH</sequence>
<organism evidence="1 2">
    <name type="scientific">Candidatus Sungiibacteriota bacterium</name>
    <dbReference type="NCBI Taxonomy" id="2750080"/>
    <lineage>
        <taxon>Bacteria</taxon>
        <taxon>Candidatus Sungiibacteriota</taxon>
    </lineage>
</organism>
<comment type="caution">
    <text evidence="1">The sequence shown here is derived from an EMBL/GenBank/DDBJ whole genome shotgun (WGS) entry which is preliminary data.</text>
</comment>
<protein>
    <submittedName>
        <fullName evidence="1">Uncharacterized protein</fullName>
    </submittedName>
</protein>
<reference evidence="1" key="1">
    <citation type="submission" date="2020-07" db="EMBL/GenBank/DDBJ databases">
        <title>Huge and variable diversity of episymbiotic CPR bacteria and DPANN archaea in groundwater ecosystems.</title>
        <authorList>
            <person name="He C.Y."/>
            <person name="Keren R."/>
            <person name="Whittaker M."/>
            <person name="Farag I.F."/>
            <person name="Doudna J."/>
            <person name="Cate J.H.D."/>
            <person name="Banfield J.F."/>
        </authorList>
    </citation>
    <scope>NUCLEOTIDE SEQUENCE</scope>
    <source>
        <strain evidence="1">NC_groundwater_193_Ag_S-0.1um_51_7</strain>
    </source>
</reference>